<dbReference type="PANTHER" id="PTHR23240">
    <property type="entry name" value="DNA CROSS-LINK REPAIR PROTEIN PSO2/SNM1-RELATED"/>
    <property type="match status" value="1"/>
</dbReference>
<dbReference type="InterPro" id="IPR015940">
    <property type="entry name" value="UBA"/>
</dbReference>
<dbReference type="GO" id="GO:0005634">
    <property type="term" value="C:nucleus"/>
    <property type="evidence" value="ECO:0007669"/>
    <property type="project" value="UniProtKB-SubCell"/>
</dbReference>
<dbReference type="GO" id="GO:0006303">
    <property type="term" value="P:double-strand break repair via nonhomologous end joining"/>
    <property type="evidence" value="ECO:0007669"/>
    <property type="project" value="TreeGrafter"/>
</dbReference>
<feature type="region of interest" description="Disordered" evidence="6">
    <location>
        <begin position="419"/>
        <end position="441"/>
    </location>
</feature>
<evidence type="ECO:0000313" key="8">
    <source>
        <dbReference type="EMBL" id="GAX23621.1"/>
    </source>
</evidence>
<protein>
    <submittedName>
        <fullName evidence="8">DNA cross-link repair 1A protein</fullName>
    </submittedName>
</protein>
<evidence type="ECO:0000313" key="9">
    <source>
        <dbReference type="Proteomes" id="UP000198406"/>
    </source>
</evidence>
<name>A0A1Z5KC00_FISSO</name>
<gene>
    <name evidence="8" type="ORF">FisN_12Hu193</name>
</gene>
<organism evidence="8 9">
    <name type="scientific">Fistulifera solaris</name>
    <name type="common">Oleaginous diatom</name>
    <dbReference type="NCBI Taxonomy" id="1519565"/>
    <lineage>
        <taxon>Eukaryota</taxon>
        <taxon>Sar</taxon>
        <taxon>Stramenopiles</taxon>
        <taxon>Ochrophyta</taxon>
        <taxon>Bacillariophyta</taxon>
        <taxon>Bacillariophyceae</taxon>
        <taxon>Bacillariophycidae</taxon>
        <taxon>Naviculales</taxon>
        <taxon>Naviculaceae</taxon>
        <taxon>Fistulifera</taxon>
    </lineage>
</organism>
<dbReference type="Gene3D" id="3.60.15.10">
    <property type="entry name" value="Ribonuclease Z/Hydroxyacylglutathione hydrolase-like"/>
    <property type="match status" value="1"/>
</dbReference>
<feature type="domain" description="UBA" evidence="7">
    <location>
        <begin position="433"/>
        <end position="475"/>
    </location>
</feature>
<evidence type="ECO:0000256" key="3">
    <source>
        <dbReference type="ARBA" id="ARBA00022763"/>
    </source>
</evidence>
<dbReference type="AlphaFoldDB" id="A0A1Z5KC00"/>
<dbReference type="OrthoDB" id="262529at2759"/>
<comment type="subcellular location">
    <subcellularLocation>
        <location evidence="1">Nucleus</location>
    </subcellularLocation>
</comment>
<feature type="region of interest" description="Disordered" evidence="6">
    <location>
        <begin position="496"/>
        <end position="521"/>
    </location>
</feature>
<dbReference type="InParanoid" id="A0A1Z5KC00"/>
<dbReference type="Pfam" id="PF07522">
    <property type="entry name" value="DRMBL"/>
    <property type="match status" value="1"/>
</dbReference>
<dbReference type="GO" id="GO:0003684">
    <property type="term" value="F:damaged DNA binding"/>
    <property type="evidence" value="ECO:0007669"/>
    <property type="project" value="TreeGrafter"/>
</dbReference>
<feature type="compositionally biased region" description="Basic and acidic residues" evidence="6">
    <location>
        <begin position="496"/>
        <end position="507"/>
    </location>
</feature>
<keyword evidence="9" id="KW-1185">Reference proteome</keyword>
<dbReference type="Proteomes" id="UP000198406">
    <property type="component" value="Unassembled WGS sequence"/>
</dbReference>
<dbReference type="SUPFAM" id="SSF46934">
    <property type="entry name" value="UBA-like"/>
    <property type="match status" value="1"/>
</dbReference>
<evidence type="ECO:0000256" key="4">
    <source>
        <dbReference type="ARBA" id="ARBA00023204"/>
    </source>
</evidence>
<keyword evidence="4" id="KW-0234">DNA repair</keyword>
<proteinExistence type="inferred from homology"/>
<evidence type="ECO:0000256" key="5">
    <source>
        <dbReference type="ARBA" id="ARBA00023242"/>
    </source>
</evidence>
<keyword evidence="3" id="KW-0227">DNA damage</keyword>
<dbReference type="Gene3D" id="3.40.50.12650">
    <property type="match status" value="1"/>
</dbReference>
<dbReference type="PROSITE" id="PS50030">
    <property type="entry name" value="UBA"/>
    <property type="match status" value="1"/>
</dbReference>
<comment type="similarity">
    <text evidence="2">Belongs to the DNA repair metallo-beta-lactamase (DRMBL) family.</text>
</comment>
<dbReference type="Pfam" id="PF22562">
    <property type="entry name" value="UBA_7"/>
    <property type="match status" value="1"/>
</dbReference>
<dbReference type="InterPro" id="IPR036866">
    <property type="entry name" value="RibonucZ/Hydroxyglut_hydro"/>
</dbReference>
<reference evidence="8 9" key="1">
    <citation type="journal article" date="2015" name="Plant Cell">
        <title>Oil accumulation by the oleaginous diatom Fistulifera solaris as revealed by the genome and transcriptome.</title>
        <authorList>
            <person name="Tanaka T."/>
            <person name="Maeda Y."/>
            <person name="Veluchamy A."/>
            <person name="Tanaka M."/>
            <person name="Abida H."/>
            <person name="Marechal E."/>
            <person name="Bowler C."/>
            <person name="Muto M."/>
            <person name="Sunaga Y."/>
            <person name="Tanaka M."/>
            <person name="Yoshino T."/>
            <person name="Taniguchi T."/>
            <person name="Fukuda Y."/>
            <person name="Nemoto M."/>
            <person name="Matsumoto M."/>
            <person name="Wong P.S."/>
            <person name="Aburatani S."/>
            <person name="Fujibuchi W."/>
        </authorList>
    </citation>
    <scope>NUCLEOTIDE SEQUENCE [LARGE SCALE GENOMIC DNA]</scope>
    <source>
        <strain evidence="8 9">JPCC DA0580</strain>
    </source>
</reference>
<dbReference type="Gene3D" id="1.10.8.10">
    <property type="entry name" value="DNA helicase RuvA subunit, C-terminal domain"/>
    <property type="match status" value="1"/>
</dbReference>
<dbReference type="SUPFAM" id="SSF56281">
    <property type="entry name" value="Metallo-hydrolase/oxidoreductase"/>
    <property type="match status" value="1"/>
</dbReference>
<dbReference type="SMART" id="SM00165">
    <property type="entry name" value="UBA"/>
    <property type="match status" value="1"/>
</dbReference>
<dbReference type="GO" id="GO:0036297">
    <property type="term" value="P:interstrand cross-link repair"/>
    <property type="evidence" value="ECO:0007669"/>
    <property type="project" value="TreeGrafter"/>
</dbReference>
<comment type="caution">
    <text evidence="8">The sequence shown here is derived from an EMBL/GenBank/DDBJ whole genome shotgun (WGS) entry which is preliminary data.</text>
</comment>
<keyword evidence="5" id="KW-0539">Nucleus</keyword>
<dbReference type="InterPro" id="IPR011084">
    <property type="entry name" value="DRMBL"/>
</dbReference>
<dbReference type="GO" id="GO:0035312">
    <property type="term" value="F:5'-3' DNA exonuclease activity"/>
    <property type="evidence" value="ECO:0007669"/>
    <property type="project" value="TreeGrafter"/>
</dbReference>
<dbReference type="EMBL" id="BDSP01000203">
    <property type="protein sequence ID" value="GAX23621.1"/>
    <property type="molecule type" value="Genomic_DNA"/>
</dbReference>
<accession>A0A1Z5KC00</accession>
<dbReference type="InterPro" id="IPR009060">
    <property type="entry name" value="UBA-like_sf"/>
</dbReference>
<evidence type="ECO:0000256" key="6">
    <source>
        <dbReference type="SAM" id="MobiDB-lite"/>
    </source>
</evidence>
<evidence type="ECO:0000256" key="2">
    <source>
        <dbReference type="ARBA" id="ARBA00010304"/>
    </source>
</evidence>
<sequence length="521" mass="58966">MNPSKECHEIPHCPGLYIDAFRGPYLRKTQHMEHAFILTHYHGDHYGKLPRDNKYQGPALIHCTPVTAALLRKVHQVPDIFIVEHPYGETFFFRPVGSASHERARITLYDANHCPGAAIVLVELLNGDVHLHTGDMRYHDKMKSYPLVQAAALARKIDLLFLDTTYANPKYDFLSQEEAVDTIASQIHELLGSSRSDASETLILLSCYSIGKEKCLWEASTRCHQLVYVSERKLDMLQCIEGYDDHVSSQIGRRCTRDPSASDMHVIPMGLAGHMHPFFQPNFEACADYAREVPRPGRKPYTKVVAFIPTGWADASNWNRKNSVSQSLCKDIQVEVRLVCYSEHSTFSELQAFVSFLKPRKVIPTVFSDKNDKRRIEARFQVDVNRAKKSLIESMFRSSSANPLSTDTNRNDLSETSFSSLEKEMAPKRQKMTSGETPHGVTSLEDMGFSPHRSKIALESCHGNLQAAIEWLLSDRVLEGNVTDVATNDRTIVEKKGPQKKLADKSKNVSSQRITDFFRPK</sequence>
<evidence type="ECO:0000259" key="7">
    <source>
        <dbReference type="PROSITE" id="PS50030"/>
    </source>
</evidence>
<evidence type="ECO:0000256" key="1">
    <source>
        <dbReference type="ARBA" id="ARBA00004123"/>
    </source>
</evidence>
<dbReference type="PANTHER" id="PTHR23240:SF35">
    <property type="entry name" value="DNA REPAIR METALLO-BETA-LACTAMASE FAMILY PROTEIN-RELATED"/>
    <property type="match status" value="1"/>
</dbReference>